<dbReference type="EMBL" id="CP041345">
    <property type="protein sequence ID" value="QKG80647.1"/>
    <property type="molecule type" value="Genomic_DNA"/>
</dbReference>
<name>A0A7D3XFA3_9BACT</name>
<evidence type="ECO:0000313" key="2">
    <source>
        <dbReference type="Proteomes" id="UP000500961"/>
    </source>
</evidence>
<protein>
    <submittedName>
        <fullName evidence="1">Uncharacterized protein</fullName>
    </submittedName>
</protein>
<dbReference type="Proteomes" id="UP000500961">
    <property type="component" value="Chromosome"/>
</dbReference>
<organism evidence="1 2">
    <name type="scientific">Tenuifilum thalassicum</name>
    <dbReference type="NCBI Taxonomy" id="2590900"/>
    <lineage>
        <taxon>Bacteria</taxon>
        <taxon>Pseudomonadati</taxon>
        <taxon>Bacteroidota</taxon>
        <taxon>Bacteroidia</taxon>
        <taxon>Bacteroidales</taxon>
        <taxon>Tenuifilaceae</taxon>
        <taxon>Tenuifilum</taxon>
    </lineage>
</organism>
<sequence>MRNLIIMVIIHLSLYQVAFSQNDSFVFDSFRVTELYFTGHPYLKNGVNYIDSIQSDIYLIWLSIKNDKNHTLELRAYNSLDTSSDKKFNTLLFCVVKFEDLDSLRNCVLFKAFPEESFKNYGKGTIMSAFFENKANFLLLEMFDKNYKNEDLWAVFLTVFYNLLPNGKLQTIQLVGKSSILNHELMGEH</sequence>
<accession>A0A7D3XFA3</accession>
<reference evidence="1 2" key="1">
    <citation type="submission" date="2019-07" db="EMBL/GenBank/DDBJ databases">
        <title>Thalassofilum flectens gen. nov., sp. nov., a novel moderate thermophilic anaerobe from a shallow sea hot spring in Kunashir Island (Russia), representing a new family in the order Bacteroidales, and proposal of Thalassofilacea fam. nov.</title>
        <authorList>
            <person name="Kochetkova T.V."/>
            <person name="Podosokorskaya O.A."/>
            <person name="Novikov A."/>
            <person name="Elcheninov A.G."/>
            <person name="Toshchakov S.V."/>
            <person name="Kublanov I.V."/>
        </authorList>
    </citation>
    <scope>NUCLEOTIDE SEQUENCE [LARGE SCALE GENOMIC DNA]</scope>
    <source>
        <strain evidence="1 2">38-H</strain>
    </source>
</reference>
<proteinExistence type="predicted"/>
<dbReference type="AlphaFoldDB" id="A0A7D3XFA3"/>
<evidence type="ECO:0000313" key="1">
    <source>
        <dbReference type="EMBL" id="QKG80647.1"/>
    </source>
</evidence>
<dbReference type="RefSeq" id="WP_173075574.1">
    <property type="nucleotide sequence ID" value="NZ_CP041345.1"/>
</dbReference>
<keyword evidence="2" id="KW-1185">Reference proteome</keyword>
<gene>
    <name evidence="1" type="ORF">FHG85_10335</name>
</gene>
<dbReference type="KEGG" id="ttz:FHG85_10335"/>